<dbReference type="PANTHER" id="PTHR32212">
    <property type="entry name" value="CYCLIN-LIKE F-BOX"/>
    <property type="match status" value="1"/>
</dbReference>
<accession>A0ABQ7ZJQ6</accession>
<gene>
    <name evidence="2" type="ORF">HID58_067866</name>
</gene>
<proteinExistence type="predicted"/>
<dbReference type="Pfam" id="PF00646">
    <property type="entry name" value="F-box"/>
    <property type="match status" value="1"/>
</dbReference>
<name>A0ABQ7ZJQ6_BRANA</name>
<dbReference type="InterPro" id="IPR053781">
    <property type="entry name" value="F-box_AtFBL13-like"/>
</dbReference>
<dbReference type="SUPFAM" id="SSF81383">
    <property type="entry name" value="F-box domain"/>
    <property type="match status" value="1"/>
</dbReference>
<evidence type="ECO:0000259" key="1">
    <source>
        <dbReference type="Pfam" id="PF00646"/>
    </source>
</evidence>
<evidence type="ECO:0000313" key="3">
    <source>
        <dbReference type="Proteomes" id="UP000824890"/>
    </source>
</evidence>
<dbReference type="PANTHER" id="PTHR32212:SF461">
    <property type="entry name" value="F-BOX DOMAIN-CONTAINING PROTEIN"/>
    <property type="match status" value="1"/>
</dbReference>
<dbReference type="InterPro" id="IPR036047">
    <property type="entry name" value="F-box-like_dom_sf"/>
</dbReference>
<sequence length="429" mass="49252">MWGFPRLRNMRLYITFSENPIYKSCPQRIYVAKENDNKKIEGAVDSISNLPDVILQHMLCYIPTKLAITTSLLSRGWRHVWCDIPSLSLYVNTLTAASVNETLTRYTAPNMKSFHLITPYTENIPYINLWIKCAMSHNVENLSLQILNQYYEHKLPDFFYNSSSFKQLNISAHTIVPLECNVSWISLQTLSLSSLDSLMNPWPRFYPVVRKSLSLRTLEVNSVKVAGPTQIVAAHIHCLRLFNSQLSYPLPDVASLTEAELEICFVSMDSQFEADFLQVWILSIAEIRGVPFPVLKVKSLTLDTKIFQYVIPGIERLLQNSPYLEKLRLGAWASNTMSAEFLDIYMKFEGFNLKECWISKDGVSWNKHCVDLKSMHVASFVELLLNKRDKLDKMAELLDELHLKFKGKDVVPPLSHNNNVTIVFSSFIV</sequence>
<reference evidence="2 3" key="1">
    <citation type="submission" date="2021-05" db="EMBL/GenBank/DDBJ databases">
        <title>Genome Assembly of Synthetic Allotetraploid Brassica napus Reveals Homoeologous Exchanges between Subgenomes.</title>
        <authorList>
            <person name="Davis J.T."/>
        </authorList>
    </citation>
    <scope>NUCLEOTIDE SEQUENCE [LARGE SCALE GENOMIC DNA]</scope>
    <source>
        <strain evidence="3">cv. Da-Ae</strain>
        <tissue evidence="2">Seedling</tissue>
    </source>
</reference>
<comment type="caution">
    <text evidence="2">The sequence shown here is derived from an EMBL/GenBank/DDBJ whole genome shotgun (WGS) entry which is preliminary data.</text>
</comment>
<protein>
    <recommendedName>
        <fullName evidence="1">F-box domain-containing protein</fullName>
    </recommendedName>
</protein>
<organism evidence="2 3">
    <name type="scientific">Brassica napus</name>
    <name type="common">Rape</name>
    <dbReference type="NCBI Taxonomy" id="3708"/>
    <lineage>
        <taxon>Eukaryota</taxon>
        <taxon>Viridiplantae</taxon>
        <taxon>Streptophyta</taxon>
        <taxon>Embryophyta</taxon>
        <taxon>Tracheophyta</taxon>
        <taxon>Spermatophyta</taxon>
        <taxon>Magnoliopsida</taxon>
        <taxon>eudicotyledons</taxon>
        <taxon>Gunneridae</taxon>
        <taxon>Pentapetalae</taxon>
        <taxon>rosids</taxon>
        <taxon>malvids</taxon>
        <taxon>Brassicales</taxon>
        <taxon>Brassicaceae</taxon>
        <taxon>Brassiceae</taxon>
        <taxon>Brassica</taxon>
    </lineage>
</organism>
<evidence type="ECO:0000313" key="2">
    <source>
        <dbReference type="EMBL" id="KAH0880472.1"/>
    </source>
</evidence>
<feature type="domain" description="F-box" evidence="1">
    <location>
        <begin position="47"/>
        <end position="85"/>
    </location>
</feature>
<dbReference type="InterPro" id="IPR001810">
    <property type="entry name" value="F-box_dom"/>
</dbReference>
<dbReference type="EMBL" id="JAGKQM010000015">
    <property type="protein sequence ID" value="KAH0880472.1"/>
    <property type="molecule type" value="Genomic_DNA"/>
</dbReference>
<dbReference type="CDD" id="cd22160">
    <property type="entry name" value="F-box_AtFBL13-like"/>
    <property type="match status" value="1"/>
</dbReference>
<dbReference type="Proteomes" id="UP000824890">
    <property type="component" value="Unassembled WGS sequence"/>
</dbReference>
<keyword evidence="3" id="KW-1185">Reference proteome</keyword>